<comment type="caution">
    <text evidence="1">The sequence shown here is derived from an EMBL/GenBank/DDBJ whole genome shotgun (WGS) entry which is preliminary data.</text>
</comment>
<protein>
    <submittedName>
        <fullName evidence="1">Uncharacterized protein</fullName>
    </submittedName>
</protein>
<evidence type="ECO:0000313" key="2">
    <source>
        <dbReference type="Proteomes" id="UP001143509"/>
    </source>
</evidence>
<reference evidence="1" key="1">
    <citation type="journal article" date="2014" name="Int. J. Syst. Evol. Microbiol.">
        <title>Complete genome of a new Firmicutes species belonging to the dominant human colonic microbiota ('Ruminococcus bicirculans') reveals two chromosomes and a selective capacity to utilize plant glucans.</title>
        <authorList>
            <consortium name="NISC Comparative Sequencing Program"/>
            <person name="Wegmann U."/>
            <person name="Louis P."/>
            <person name="Goesmann A."/>
            <person name="Henrissat B."/>
            <person name="Duncan S.H."/>
            <person name="Flint H.J."/>
        </authorList>
    </citation>
    <scope>NUCLEOTIDE SEQUENCE</scope>
    <source>
        <strain evidence="1">VKM B-1499</strain>
    </source>
</reference>
<gene>
    <name evidence="1" type="ORF">GCM10017620_25380</name>
</gene>
<accession>A0ABQ5TC11</accession>
<reference evidence="1" key="2">
    <citation type="submission" date="2023-01" db="EMBL/GenBank/DDBJ databases">
        <authorList>
            <person name="Sun Q."/>
            <person name="Evtushenko L."/>
        </authorList>
    </citation>
    <scope>NUCLEOTIDE SEQUENCE</scope>
    <source>
        <strain evidence="1">VKM B-1499</strain>
    </source>
</reference>
<organism evidence="1 2">
    <name type="scientific">Brevundimonas intermedia</name>
    <dbReference type="NCBI Taxonomy" id="74315"/>
    <lineage>
        <taxon>Bacteria</taxon>
        <taxon>Pseudomonadati</taxon>
        <taxon>Pseudomonadota</taxon>
        <taxon>Alphaproteobacteria</taxon>
        <taxon>Caulobacterales</taxon>
        <taxon>Caulobacteraceae</taxon>
        <taxon>Brevundimonas</taxon>
    </lineage>
</organism>
<dbReference type="RefSeq" id="WP_373997358.1">
    <property type="nucleotide sequence ID" value="NZ_CP169067.1"/>
</dbReference>
<name>A0ABQ5TC11_9CAUL</name>
<evidence type="ECO:0000313" key="1">
    <source>
        <dbReference type="EMBL" id="GLK49565.1"/>
    </source>
</evidence>
<dbReference type="Proteomes" id="UP001143509">
    <property type="component" value="Unassembled WGS sequence"/>
</dbReference>
<sequence length="159" mass="16263">MGQGRTTAPILAQIEASPVPVLGPADPSLLSSARFYPGDRQYTLVVRKEGLIVEIFGSVRALQSPTGVAPAAPAPVPAQSRAFVRAAAPAAAARALAAERGLTQVHTEQTEYGVDVAFVRFGAAYNLTFVCDTLGPPDCTEAAAVAFAASLQLLGGGGQ</sequence>
<proteinExistence type="predicted"/>
<keyword evidence="2" id="KW-1185">Reference proteome</keyword>
<dbReference type="EMBL" id="BSFD01000010">
    <property type="protein sequence ID" value="GLK49565.1"/>
    <property type="molecule type" value="Genomic_DNA"/>
</dbReference>